<dbReference type="Pfam" id="PF14226">
    <property type="entry name" value="DIOX_N"/>
    <property type="match status" value="1"/>
</dbReference>
<evidence type="ECO:0000256" key="1">
    <source>
        <dbReference type="ARBA" id="ARBA00022723"/>
    </source>
</evidence>
<name>A0A6A2XKC5_HIBSY</name>
<dbReference type="EMBL" id="VEPZ02001571">
    <property type="protein sequence ID" value="KAE8667545.1"/>
    <property type="molecule type" value="Genomic_DNA"/>
</dbReference>
<evidence type="ECO:0000259" key="3">
    <source>
        <dbReference type="Pfam" id="PF14226"/>
    </source>
</evidence>
<dbReference type="InterPro" id="IPR026992">
    <property type="entry name" value="DIOX_N"/>
</dbReference>
<keyword evidence="2" id="KW-0408">Iron</keyword>
<gene>
    <name evidence="4" type="ORF">F3Y22_tig00112400pilonHSYRG00009</name>
</gene>
<dbReference type="InterPro" id="IPR027443">
    <property type="entry name" value="IPNS-like_sf"/>
</dbReference>
<proteinExistence type="predicted"/>
<keyword evidence="5" id="KW-1185">Reference proteome</keyword>
<comment type="caution">
    <text evidence="4">The sequence shown here is derived from an EMBL/GenBank/DDBJ whole genome shotgun (WGS) entry which is preliminary data.</text>
</comment>
<keyword evidence="1" id="KW-0479">Metal-binding</keyword>
<evidence type="ECO:0000313" key="4">
    <source>
        <dbReference type="EMBL" id="KAE8667545.1"/>
    </source>
</evidence>
<evidence type="ECO:0000313" key="5">
    <source>
        <dbReference type="Proteomes" id="UP000436088"/>
    </source>
</evidence>
<dbReference type="Proteomes" id="UP000436088">
    <property type="component" value="Unassembled WGS sequence"/>
</dbReference>
<evidence type="ECO:0000256" key="2">
    <source>
        <dbReference type="ARBA" id="ARBA00023004"/>
    </source>
</evidence>
<sequence length="86" mass="10261">MKIEIQEFFKLPLDEKMVFSKIPDDSEGYGQGLGRVSEDDMLDWNNRLYLVALFVSLRNMRLWLTNPPSFRESFKKYLMVLHEVMI</sequence>
<dbReference type="GO" id="GO:0046872">
    <property type="term" value="F:metal ion binding"/>
    <property type="evidence" value="ECO:0007669"/>
    <property type="project" value="UniProtKB-KW"/>
</dbReference>
<organism evidence="4 5">
    <name type="scientific">Hibiscus syriacus</name>
    <name type="common">Rose of Sharon</name>
    <dbReference type="NCBI Taxonomy" id="106335"/>
    <lineage>
        <taxon>Eukaryota</taxon>
        <taxon>Viridiplantae</taxon>
        <taxon>Streptophyta</taxon>
        <taxon>Embryophyta</taxon>
        <taxon>Tracheophyta</taxon>
        <taxon>Spermatophyta</taxon>
        <taxon>Magnoliopsida</taxon>
        <taxon>eudicotyledons</taxon>
        <taxon>Gunneridae</taxon>
        <taxon>Pentapetalae</taxon>
        <taxon>rosids</taxon>
        <taxon>malvids</taxon>
        <taxon>Malvales</taxon>
        <taxon>Malvaceae</taxon>
        <taxon>Malvoideae</taxon>
        <taxon>Hibiscus</taxon>
    </lineage>
</organism>
<dbReference type="SUPFAM" id="SSF51197">
    <property type="entry name" value="Clavaminate synthase-like"/>
    <property type="match status" value="1"/>
</dbReference>
<dbReference type="AlphaFoldDB" id="A0A6A2XKC5"/>
<dbReference type="Gene3D" id="2.60.120.330">
    <property type="entry name" value="B-lactam Antibiotic, Isopenicillin N Synthase, Chain"/>
    <property type="match status" value="1"/>
</dbReference>
<feature type="domain" description="Non-haem dioxygenase N-terminal" evidence="3">
    <location>
        <begin position="4"/>
        <end position="53"/>
    </location>
</feature>
<accession>A0A6A2XKC5</accession>
<reference evidence="4" key="1">
    <citation type="submission" date="2019-09" db="EMBL/GenBank/DDBJ databases">
        <title>Draft genome information of white flower Hibiscus syriacus.</title>
        <authorList>
            <person name="Kim Y.-M."/>
        </authorList>
    </citation>
    <scope>NUCLEOTIDE SEQUENCE [LARGE SCALE GENOMIC DNA]</scope>
    <source>
        <strain evidence="4">YM2019G1</strain>
    </source>
</reference>
<protein>
    <recommendedName>
        <fullName evidence="3">Non-haem dioxygenase N-terminal domain-containing protein</fullName>
    </recommendedName>
</protein>